<dbReference type="Gene3D" id="2.130.10.130">
    <property type="entry name" value="Integrin alpha, N-terminal"/>
    <property type="match status" value="1"/>
</dbReference>
<keyword evidence="5" id="KW-1185">Reference proteome</keyword>
<sequence length="520" mass="56304">MRPALGLLLALAGPALAEPELPRFTEEGAAAGIDTAYQGDWDYMVGGGVAAFDCSGDGFPELFLSGGSAPSALYLNRSRQGGPLAFEKTDALAEEAVLGAWPLDVDSDGLMDLVLLRQGENRLLRGLGDCRFEGANAAWGFDGGDAWSTAFAAIWERGENWPTLAVGNYIDRQEEAFPWGSCTDNWLHRPMGQGFAPPVPLTPSFCALSMLFTDWNRSGTPSLRVSNDREYYKGGQEQLWHLEPGQPPRLYTEAEGWKRLRIWGMGIAGADLNRDGWPDYFLTSMADNKLQVLKDTGSARPDYADLAFKSGITAHRPYTGGDTRPSTAWHPQFADVNNDGRLDLFVAKGNVAEMPDFAAQDPNNLLLGQEDGTFLEVGDRAGVASMGVARGAQLVDLNLDGALDLVVVNRWARAELWRQTGPLSGNWLQIRLRQDGANRDAIGAVVEIRRGAAVERHEIAAGGGHASGAAGWRHFGLGAQTAAELRVIWPDGRAGDWQNLPAGGFHILRPDRPPEGWQPG</sequence>
<dbReference type="InterPro" id="IPR027039">
    <property type="entry name" value="Crtac1"/>
</dbReference>
<reference evidence="5" key="1">
    <citation type="journal article" date="2019" name="Int. J. Syst. Evol. Microbiol.">
        <title>The Global Catalogue of Microorganisms (GCM) 10K type strain sequencing project: providing services to taxonomists for standard genome sequencing and annotation.</title>
        <authorList>
            <consortium name="The Broad Institute Genomics Platform"/>
            <consortium name="The Broad Institute Genome Sequencing Center for Infectious Disease"/>
            <person name="Wu L."/>
            <person name="Ma J."/>
        </authorList>
    </citation>
    <scope>NUCLEOTIDE SEQUENCE [LARGE SCALE GENOMIC DNA]</scope>
    <source>
        <strain evidence="5">KCTC 62102</strain>
    </source>
</reference>
<keyword evidence="1 2" id="KW-0732">Signal</keyword>
<dbReference type="PANTHER" id="PTHR16026">
    <property type="entry name" value="CARTILAGE ACIDIC PROTEIN 1"/>
    <property type="match status" value="1"/>
</dbReference>
<comment type="caution">
    <text evidence="4">The sequence shown here is derived from an EMBL/GenBank/DDBJ whole genome shotgun (WGS) entry which is preliminary data.</text>
</comment>
<dbReference type="RefSeq" id="WP_197642785.1">
    <property type="nucleotide sequence ID" value="NZ_JAEACP010000006.1"/>
</dbReference>
<dbReference type="InterPro" id="IPR013517">
    <property type="entry name" value="FG-GAP"/>
</dbReference>
<organism evidence="4 5">
    <name type="scientific">Tabrizicola soli</name>
    <dbReference type="NCBI Taxonomy" id="2185115"/>
    <lineage>
        <taxon>Bacteria</taxon>
        <taxon>Pseudomonadati</taxon>
        <taxon>Pseudomonadota</taxon>
        <taxon>Alphaproteobacteria</taxon>
        <taxon>Rhodobacterales</taxon>
        <taxon>Paracoccaceae</taxon>
        <taxon>Tabrizicola</taxon>
    </lineage>
</organism>
<name>A0ABV7DY76_9RHOB</name>
<dbReference type="Proteomes" id="UP001595445">
    <property type="component" value="Unassembled WGS sequence"/>
</dbReference>
<evidence type="ECO:0000313" key="4">
    <source>
        <dbReference type="EMBL" id="MFC3086969.1"/>
    </source>
</evidence>
<gene>
    <name evidence="4" type="ORF">ACFOD6_13025</name>
</gene>
<proteinExistence type="predicted"/>
<dbReference type="InterPro" id="IPR011519">
    <property type="entry name" value="UnbV_ASPIC"/>
</dbReference>
<evidence type="ECO:0000256" key="2">
    <source>
        <dbReference type="SAM" id="SignalP"/>
    </source>
</evidence>
<evidence type="ECO:0000259" key="3">
    <source>
        <dbReference type="Pfam" id="PF07593"/>
    </source>
</evidence>
<dbReference type="InterPro" id="IPR028994">
    <property type="entry name" value="Integrin_alpha_N"/>
</dbReference>
<accession>A0ABV7DY76</accession>
<dbReference type="Pfam" id="PF07593">
    <property type="entry name" value="UnbV_ASPIC"/>
    <property type="match status" value="1"/>
</dbReference>
<feature type="chain" id="PRO_5046909544" evidence="2">
    <location>
        <begin position="18"/>
        <end position="520"/>
    </location>
</feature>
<protein>
    <submittedName>
        <fullName evidence="4">CRTAC1 family protein</fullName>
    </submittedName>
</protein>
<dbReference type="EMBL" id="JBHRSM010000023">
    <property type="protein sequence ID" value="MFC3086969.1"/>
    <property type="molecule type" value="Genomic_DNA"/>
</dbReference>
<dbReference type="PANTHER" id="PTHR16026:SF0">
    <property type="entry name" value="CARTILAGE ACIDIC PROTEIN 1"/>
    <property type="match status" value="1"/>
</dbReference>
<evidence type="ECO:0000256" key="1">
    <source>
        <dbReference type="ARBA" id="ARBA00022729"/>
    </source>
</evidence>
<dbReference type="Pfam" id="PF13517">
    <property type="entry name" value="FG-GAP_3"/>
    <property type="match status" value="1"/>
</dbReference>
<dbReference type="SUPFAM" id="SSF69318">
    <property type="entry name" value="Integrin alpha N-terminal domain"/>
    <property type="match status" value="1"/>
</dbReference>
<feature type="signal peptide" evidence="2">
    <location>
        <begin position="1"/>
        <end position="17"/>
    </location>
</feature>
<feature type="domain" description="ASPIC/UnbV" evidence="3">
    <location>
        <begin position="441"/>
        <end position="503"/>
    </location>
</feature>
<evidence type="ECO:0000313" key="5">
    <source>
        <dbReference type="Proteomes" id="UP001595445"/>
    </source>
</evidence>